<dbReference type="InterPro" id="IPR051534">
    <property type="entry name" value="CBASS_pafABC_assoc_protein"/>
</dbReference>
<keyword evidence="4" id="KW-1185">Reference proteome</keyword>
<proteinExistence type="predicted"/>
<feature type="compositionally biased region" description="Basic and acidic residues" evidence="1">
    <location>
        <begin position="208"/>
        <end position="236"/>
    </location>
</feature>
<reference evidence="3 4" key="1">
    <citation type="submission" date="2019-06" db="EMBL/GenBank/DDBJ databases">
        <title>Persicimonas caeni gen. nov., sp. nov., a predatory bacterium isolated from solar saltern.</title>
        <authorList>
            <person name="Wang S."/>
        </authorList>
    </citation>
    <scope>NUCLEOTIDE SEQUENCE [LARGE SCALE GENOMIC DNA]</scope>
    <source>
        <strain evidence="3 4">YN101</strain>
    </source>
</reference>
<organism evidence="3 4">
    <name type="scientific">Persicimonas caeni</name>
    <dbReference type="NCBI Taxonomy" id="2292766"/>
    <lineage>
        <taxon>Bacteria</taxon>
        <taxon>Deltaproteobacteria</taxon>
        <taxon>Bradymonadales</taxon>
        <taxon>Bradymonadaceae</taxon>
        <taxon>Persicimonas</taxon>
    </lineage>
</organism>
<feature type="compositionally biased region" description="Polar residues" evidence="1">
    <location>
        <begin position="240"/>
        <end position="249"/>
    </location>
</feature>
<dbReference type="PANTHER" id="PTHR34580">
    <property type="match status" value="1"/>
</dbReference>
<name>A0A4Y6PTN6_PERCE</name>
<accession>A0A4Y6PTN6</accession>
<dbReference type="PANTHER" id="PTHR34580:SF1">
    <property type="entry name" value="PROTEIN PAFC"/>
    <property type="match status" value="1"/>
</dbReference>
<evidence type="ECO:0000313" key="3">
    <source>
        <dbReference type="EMBL" id="QDG51593.1"/>
    </source>
</evidence>
<dbReference type="PROSITE" id="PS52050">
    <property type="entry name" value="WYL"/>
    <property type="match status" value="1"/>
</dbReference>
<dbReference type="Pfam" id="PF13280">
    <property type="entry name" value="WYL"/>
    <property type="match status" value="1"/>
</dbReference>
<protein>
    <submittedName>
        <fullName evidence="3">WYL domain-containing protein</fullName>
    </submittedName>
</protein>
<dbReference type="EMBL" id="CP041186">
    <property type="protein sequence ID" value="QDG51593.1"/>
    <property type="molecule type" value="Genomic_DNA"/>
</dbReference>
<accession>A0A5B8Y581</accession>
<gene>
    <name evidence="3" type="ORF">FIV42_12800</name>
</gene>
<dbReference type="AlphaFoldDB" id="A0A4Y6PTN6"/>
<evidence type="ECO:0000256" key="1">
    <source>
        <dbReference type="SAM" id="MobiDB-lite"/>
    </source>
</evidence>
<dbReference type="Proteomes" id="UP000315995">
    <property type="component" value="Chromosome"/>
</dbReference>
<feature type="region of interest" description="Disordered" evidence="1">
    <location>
        <begin position="200"/>
        <end position="249"/>
    </location>
</feature>
<dbReference type="OrthoDB" id="9787242at2"/>
<feature type="domain" description="WYL" evidence="2">
    <location>
        <begin position="135"/>
        <end position="196"/>
    </location>
</feature>
<sequence>MPKDGPFSIPTIRGRIAEKLDKASARVDEGEEEMEFPPSPAEVALRTSEERGVVALACLILENLREHGGTRAPKRPLETVLRKTLASFGPKEVMDIEVEAYEILLWLGSTIDPEWSQQSSSDVDQIGENSSYDELIRWAIGGNHDLEMDYYSRGRGELTHRRVTPISLDAETYLHAYCHLRRDERVFRISRIADLRPMGGWSKHRRRQGAETKAKTQAEPKPKPAEASKPTQKPDDSNDDNPQMSLLDG</sequence>
<dbReference type="InterPro" id="IPR026881">
    <property type="entry name" value="WYL_dom"/>
</dbReference>
<evidence type="ECO:0000313" key="4">
    <source>
        <dbReference type="Proteomes" id="UP000315995"/>
    </source>
</evidence>
<evidence type="ECO:0000259" key="2">
    <source>
        <dbReference type="Pfam" id="PF13280"/>
    </source>
</evidence>
<dbReference type="RefSeq" id="WP_141198073.1">
    <property type="nucleotide sequence ID" value="NZ_CP041186.1"/>
</dbReference>